<comment type="similarity">
    <text evidence="1">Belongs to the bacterial solute-binding protein 5 family.</text>
</comment>
<organism evidence="6 7">
    <name type="scientific">Nocardioides endophyticus</name>
    <dbReference type="NCBI Taxonomy" id="1353775"/>
    <lineage>
        <taxon>Bacteria</taxon>
        <taxon>Bacillati</taxon>
        <taxon>Actinomycetota</taxon>
        <taxon>Actinomycetes</taxon>
        <taxon>Propionibacteriales</taxon>
        <taxon>Nocardioidaceae</taxon>
        <taxon>Nocardioides</taxon>
    </lineage>
</organism>
<evidence type="ECO:0000313" key="7">
    <source>
        <dbReference type="Proteomes" id="UP001499882"/>
    </source>
</evidence>
<evidence type="ECO:0000256" key="4">
    <source>
        <dbReference type="SAM" id="SignalP"/>
    </source>
</evidence>
<feature type="chain" id="PRO_5046574620" evidence="4">
    <location>
        <begin position="20"/>
        <end position="517"/>
    </location>
</feature>
<dbReference type="CDD" id="cd00995">
    <property type="entry name" value="PBP2_NikA_DppA_OppA_like"/>
    <property type="match status" value="1"/>
</dbReference>
<dbReference type="Proteomes" id="UP001499882">
    <property type="component" value="Unassembled WGS sequence"/>
</dbReference>
<dbReference type="Gene3D" id="3.10.105.10">
    <property type="entry name" value="Dipeptide-binding Protein, Domain 3"/>
    <property type="match status" value="1"/>
</dbReference>
<proteinExistence type="inferred from homology"/>
<protein>
    <submittedName>
        <fullName evidence="6">ABC transporter substrate-binding protein</fullName>
    </submittedName>
</protein>
<evidence type="ECO:0000256" key="3">
    <source>
        <dbReference type="ARBA" id="ARBA00022729"/>
    </source>
</evidence>
<dbReference type="SUPFAM" id="SSF53850">
    <property type="entry name" value="Periplasmic binding protein-like II"/>
    <property type="match status" value="1"/>
</dbReference>
<dbReference type="Pfam" id="PF00496">
    <property type="entry name" value="SBP_bac_5"/>
    <property type="match status" value="1"/>
</dbReference>
<comment type="caution">
    <text evidence="6">The sequence shown here is derived from an EMBL/GenBank/DDBJ whole genome shotgun (WGS) entry which is preliminary data.</text>
</comment>
<feature type="signal peptide" evidence="4">
    <location>
        <begin position="1"/>
        <end position="19"/>
    </location>
</feature>
<dbReference type="PANTHER" id="PTHR30290:SF9">
    <property type="entry name" value="OLIGOPEPTIDE-BINDING PROTEIN APPA"/>
    <property type="match status" value="1"/>
</dbReference>
<reference evidence="7" key="1">
    <citation type="journal article" date="2019" name="Int. J. Syst. Evol. Microbiol.">
        <title>The Global Catalogue of Microorganisms (GCM) 10K type strain sequencing project: providing services to taxonomists for standard genome sequencing and annotation.</title>
        <authorList>
            <consortium name="The Broad Institute Genomics Platform"/>
            <consortium name="The Broad Institute Genome Sequencing Center for Infectious Disease"/>
            <person name="Wu L."/>
            <person name="Ma J."/>
        </authorList>
    </citation>
    <scope>NUCLEOTIDE SEQUENCE [LARGE SCALE GENOMIC DNA]</scope>
    <source>
        <strain evidence="7">JCM 18532</strain>
    </source>
</reference>
<evidence type="ECO:0000256" key="1">
    <source>
        <dbReference type="ARBA" id="ARBA00005695"/>
    </source>
</evidence>
<evidence type="ECO:0000313" key="6">
    <source>
        <dbReference type="EMBL" id="GAA4727519.1"/>
    </source>
</evidence>
<evidence type="ECO:0000256" key="2">
    <source>
        <dbReference type="ARBA" id="ARBA00022448"/>
    </source>
</evidence>
<feature type="domain" description="Solute-binding protein family 5" evidence="5">
    <location>
        <begin position="69"/>
        <end position="429"/>
    </location>
</feature>
<dbReference type="InterPro" id="IPR030678">
    <property type="entry name" value="Peptide/Ni-bd"/>
</dbReference>
<dbReference type="PIRSF" id="PIRSF002741">
    <property type="entry name" value="MppA"/>
    <property type="match status" value="1"/>
</dbReference>
<accession>A0ABP8YH10</accession>
<keyword evidence="7" id="KW-1185">Reference proteome</keyword>
<dbReference type="Gene3D" id="3.40.190.10">
    <property type="entry name" value="Periplasmic binding protein-like II"/>
    <property type="match status" value="1"/>
</dbReference>
<evidence type="ECO:0000259" key="5">
    <source>
        <dbReference type="Pfam" id="PF00496"/>
    </source>
</evidence>
<keyword evidence="2" id="KW-0813">Transport</keyword>
<dbReference type="EMBL" id="BAABKN010000005">
    <property type="protein sequence ID" value="GAA4727519.1"/>
    <property type="molecule type" value="Genomic_DNA"/>
</dbReference>
<dbReference type="PANTHER" id="PTHR30290">
    <property type="entry name" value="PERIPLASMIC BINDING COMPONENT OF ABC TRANSPORTER"/>
    <property type="match status" value="1"/>
</dbReference>
<sequence length="517" mass="55681">MLVIALVSTLALAACTSSASDEAADDGDLNLIVPSAPASWDTRQTGSLTLAAQLLVNEPLMTYQADGAVVPNLASAVANPSLTVYEYTLAEGITFSDGSPLTVEDVKFSYELHSAADSTSYTAAAWSQVESIETSGNDKIVITLKAPDPQFRYTIAKVGIVSKAYYDEHGDAVGTPDVPQIGTGPYLFDRFVPQSETTLVPNPDYRGEKPRFKSITMKVAKDDAARVVALQTGEFDGVVSPPLSQIASFEDLDGFTGQEAPDFGLYRINFDTKKAPFDDVHVRKAIMHATNRQALVDGIFAGQATVAPTLVPESIMAAAGDPAEVKQAYVELESDLAFDLDAARAELEQSSRPDGFDLEIPVDQGDPSQSLIAQTIGQDLAEIGINITVKAMDQQGHGDAVYFKHTADGLSIDSWNGGTPDPLNIPKNTLLPGLFGNVAQYDNPEVTELLDAYQALDVEDPTRVPVLLKALSISGDDLPMVPLFTPKVFAFFKDGMELKNFDTFWYMTRWTDNLTTS</sequence>
<name>A0ABP8YH10_9ACTN</name>
<dbReference type="InterPro" id="IPR000914">
    <property type="entry name" value="SBP_5_dom"/>
</dbReference>
<keyword evidence="3 4" id="KW-0732">Signal</keyword>
<gene>
    <name evidence="6" type="ORF">GCM10023350_08130</name>
</gene>
<dbReference type="InterPro" id="IPR039424">
    <property type="entry name" value="SBP_5"/>
</dbReference>